<evidence type="ECO:0000313" key="2">
    <source>
        <dbReference type="EMBL" id="KOG26949.1"/>
    </source>
</evidence>
<dbReference type="OrthoDB" id="9804984at2"/>
<gene>
    <name evidence="2" type="ORF">ADK34_15765</name>
</gene>
<dbReference type="GO" id="GO:0046394">
    <property type="term" value="P:carboxylic acid biosynthetic process"/>
    <property type="evidence" value="ECO:0007669"/>
    <property type="project" value="UniProtKB-ARBA"/>
</dbReference>
<dbReference type="AlphaFoldDB" id="A0A0L8KMI1"/>
<organism evidence="2 3">
    <name type="scientific">Streptomyces viridochromogenes</name>
    <dbReference type="NCBI Taxonomy" id="1938"/>
    <lineage>
        <taxon>Bacteria</taxon>
        <taxon>Bacillati</taxon>
        <taxon>Actinomycetota</taxon>
        <taxon>Actinomycetes</taxon>
        <taxon>Kitasatosporales</taxon>
        <taxon>Streptomycetaceae</taxon>
        <taxon>Streptomyces</taxon>
    </lineage>
</organism>
<dbReference type="InterPro" id="IPR050571">
    <property type="entry name" value="Class-IV_PLP-Dep_Aminotrnsfr"/>
</dbReference>
<dbReference type="PANTHER" id="PTHR42743">
    <property type="entry name" value="AMINO-ACID AMINOTRANSFERASE"/>
    <property type="match status" value="1"/>
</dbReference>
<dbReference type="GO" id="GO:0003824">
    <property type="term" value="F:catalytic activity"/>
    <property type="evidence" value="ECO:0007669"/>
    <property type="project" value="InterPro"/>
</dbReference>
<name>A0A0L8KMI1_STRVR</name>
<dbReference type="PANTHER" id="PTHR42743:SF11">
    <property type="entry name" value="AMINODEOXYCHORISMATE LYASE"/>
    <property type="match status" value="1"/>
</dbReference>
<comment type="caution">
    <text evidence="2">The sequence shown here is derived from an EMBL/GenBank/DDBJ whole genome shotgun (WGS) entry which is preliminary data.</text>
</comment>
<dbReference type="InterPro" id="IPR043131">
    <property type="entry name" value="BCAT-like_N"/>
</dbReference>
<dbReference type="Proteomes" id="UP000037023">
    <property type="component" value="Unassembled WGS sequence"/>
</dbReference>
<evidence type="ECO:0000313" key="3">
    <source>
        <dbReference type="Proteomes" id="UP000037023"/>
    </source>
</evidence>
<dbReference type="Gene3D" id="3.20.10.10">
    <property type="entry name" value="D-amino Acid Aminotransferase, subunit A, domain 2"/>
    <property type="match status" value="1"/>
</dbReference>
<dbReference type="InterPro" id="IPR036038">
    <property type="entry name" value="Aminotransferase-like"/>
</dbReference>
<accession>A0A0L8KMI1</accession>
<dbReference type="PATRIC" id="fig|1938.6.peg.3410"/>
<protein>
    <recommendedName>
        <fullName evidence="4">Branched-chain amino acid aminotransferase</fullName>
    </recommendedName>
</protein>
<dbReference type="Gene3D" id="3.30.470.10">
    <property type="match status" value="1"/>
</dbReference>
<dbReference type="Pfam" id="PF01063">
    <property type="entry name" value="Aminotran_4"/>
    <property type="match status" value="1"/>
</dbReference>
<dbReference type="InterPro" id="IPR001544">
    <property type="entry name" value="Aminotrans_IV"/>
</dbReference>
<evidence type="ECO:0000256" key="1">
    <source>
        <dbReference type="ARBA" id="ARBA00009320"/>
    </source>
</evidence>
<dbReference type="EMBL" id="LGUP01000131">
    <property type="protein sequence ID" value="KOG26949.1"/>
    <property type="molecule type" value="Genomic_DNA"/>
</dbReference>
<dbReference type="RefSeq" id="WP_063738304.1">
    <property type="nucleotide sequence ID" value="NZ_LGUP01000131.1"/>
</dbReference>
<sequence length="313" mass="33197">MTTTPDPRGGAGPADTVFHAGRMVPADQAALRVDSMALRYGLSVFEGVRLYRRTDGGLRPWLLAQHVERLRSSMDAMRLPDPGVDRIADIVGELTERNGLTDDAYCRISVSADGPGLIDAPVRSALTVTVRPMGRKRWLAGAEGMRLHVSRWQRPSAAVLPTHAKSISQYAGSRVALMEAKAAGYDGCLLTTPEGHVAEAPTATLCTVHDGVLATPPLTDGVLPGVTRAWVLAVCRTLGIPAAPSVIDAKRLGDADEVFLCGTGLEFATVRAVDAASLPAWPASPVTGRIVDRYFAEVRGDAPATDVSWSPVD</sequence>
<evidence type="ECO:0008006" key="4">
    <source>
        <dbReference type="Google" id="ProtNLM"/>
    </source>
</evidence>
<dbReference type="CDD" id="cd00449">
    <property type="entry name" value="PLPDE_IV"/>
    <property type="match status" value="1"/>
</dbReference>
<proteinExistence type="inferred from homology"/>
<dbReference type="InterPro" id="IPR043132">
    <property type="entry name" value="BCAT-like_C"/>
</dbReference>
<dbReference type="SUPFAM" id="SSF56752">
    <property type="entry name" value="D-aminoacid aminotransferase-like PLP-dependent enzymes"/>
    <property type="match status" value="1"/>
</dbReference>
<comment type="similarity">
    <text evidence="1">Belongs to the class-IV pyridoxal-phosphate-dependent aminotransferase family.</text>
</comment>
<reference evidence="2 3" key="1">
    <citation type="submission" date="2015-06" db="EMBL/GenBank/DDBJ databases">
        <authorList>
            <person name="Hoefler B.C."/>
            <person name="Straight P.D."/>
        </authorList>
    </citation>
    <scope>NUCLEOTIDE SEQUENCE [LARGE SCALE GENOMIC DNA]</scope>
    <source>
        <strain evidence="2 3">NRRL 3427</strain>
    </source>
</reference>